<comment type="domain">
    <text evidence="10">The C-terminal arm bridges DBP molecules together, thereby creating a chain.</text>
</comment>
<proteinExistence type="inferred from homology"/>
<keyword evidence="15" id="KW-1185">Reference proteome</keyword>
<organism evidence="14 15">
    <name type="scientific">Deer mastadenovirus B</name>
    <dbReference type="NCBI Taxonomy" id="2170000"/>
    <lineage>
        <taxon>Viruses</taxon>
        <taxon>Varidnaviria</taxon>
        <taxon>Bamfordvirae</taxon>
        <taxon>Preplasmiviricota</taxon>
        <taxon>Polisuviricotina</taxon>
        <taxon>Pharingeaviricetes</taxon>
        <taxon>Rowavirales</taxon>
        <taxon>Adenoviridae</taxon>
        <taxon>Mastadenovirus</taxon>
        <taxon>Mastadenovirus cervi</taxon>
    </lineage>
</organism>
<reference evidence="14" key="2">
    <citation type="submission" date="2016-12" db="EMBL/GenBank/DDBJ databases">
        <title>Isolation of a novel cervid adenovirus from white-tailed deer (Odocoileus virginianus) fawns in a captive herd.</title>
        <authorList>
            <person name="Ridpath J.F."/>
            <person name="Neill J.D."/>
            <person name="Palmer M.V."/>
            <person name="Bauermann F.V."/>
            <person name="Falkenberg S.M."/>
            <person name="Wolff P.L."/>
        </authorList>
    </citation>
    <scope>NUCLEOTIDE SEQUENCE [LARGE SCALE GENOMIC DNA]</scope>
    <source>
        <strain evidence="14">1319</strain>
    </source>
</reference>
<feature type="binding site" evidence="10">
    <location>
        <position position="371"/>
    </location>
    <ligand>
        <name>Zn(2+)</name>
        <dbReference type="ChEBI" id="CHEBI:29105"/>
        <label>2</label>
    </ligand>
</feature>
<evidence type="ECO:0000259" key="12">
    <source>
        <dbReference type="Pfam" id="PF02236"/>
    </source>
</evidence>
<sequence>MNRSGDLTRATSSADSSGDENPLIIDETPRKKVSRKRRLPNVEPPAEDITAVMRAKIFKPQCQAKTAGGATGSSSSGQGGEIPSPSLPAASKALLEADEVAWQRAMEIAVGVCVPLKVDIKSLTLLPDSGTLECFRKAAQSWLNESKVYLPLTFSTQKTVLTIMGRFLYDFVLKAAGLGVSTWSPTGCVVWRHQCTDEGHGALHCLHGLPMLTKDQIIEMDVNSENGQRALKETPHKTKITTNRWNRNVVQLKNEDAACCHFDAALPAGSFSSKSCGMFFSEGPKALQAFWQIMSFQKACYPKMQSAGTHLLMPLKCDCNWGHLQLPLLGRQVCKVTPFNINAGSAVDKALVEDPKLLASVEHPSVLVFQCCNPVYRQTRANAQRNCDFKISAPDMIAALQLVKQMWSALVKQSPPITIPEFRWDPQYQHQNVILPIDQYDADECLF</sequence>
<evidence type="ECO:0000256" key="1">
    <source>
        <dbReference type="ARBA" id="ARBA00022518"/>
    </source>
</evidence>
<keyword evidence="9 10" id="KW-0238">DNA-binding</keyword>
<evidence type="ECO:0000256" key="11">
    <source>
        <dbReference type="SAM" id="MobiDB-lite"/>
    </source>
</evidence>
<keyword evidence="6 10" id="KW-0479">Metal-binding</keyword>
<protein>
    <recommendedName>
        <fullName evidence="10">DNA-binding protein</fullName>
        <shortName evidence="10">DBP</shortName>
    </recommendedName>
    <alternativeName>
        <fullName evidence="10">Early 2A protein</fullName>
    </alternativeName>
    <alternativeName>
        <fullName evidence="10">Early E2A DNA-binding protein</fullName>
    </alternativeName>
</protein>
<comment type="function">
    <text evidence="10">Plays a role in the elongation phase of viral strand displacement replication by unwinding the template in an ATP-independent fashion, employing its capacity to form multimers. Also enhances the rate of initiation. Released from template upon second strand synthesis. Assembles in complex with viral pTP, viral pol, host NFIA and host POU2F1/OCT1 on viral origin of replication. Covers the whole ssDNA genome during synthesis. The complementary strand synthesis induces its relese from DNA template. May inhibit cellular transcription mediated by the interaction between host SRCAP and CBP.</text>
</comment>
<feature type="region of interest" description="Flexible loop" evidence="10">
    <location>
        <begin position="218"/>
        <end position="252"/>
    </location>
</feature>
<feature type="region of interest" description="C-terminal arm, DBP binding" evidence="10">
    <location>
        <begin position="433"/>
        <end position="447"/>
    </location>
</feature>
<dbReference type="EMBL" id="KY306667">
    <property type="protein sequence ID" value="ART33374.1"/>
    <property type="molecule type" value="Genomic_DNA"/>
</dbReference>
<keyword evidence="1 10" id="KW-0244">Early protein</keyword>
<dbReference type="Gene3D" id="1.10.269.10">
    <property type="entry name" value="Adenovirus DNA-binding, N-terminal domain"/>
    <property type="match status" value="1"/>
</dbReference>
<dbReference type="InterPro" id="IPR036362">
    <property type="entry name" value="Adenovirus_DNA-bd_N_sf"/>
</dbReference>
<evidence type="ECO:0000256" key="7">
    <source>
        <dbReference type="ARBA" id="ARBA00022833"/>
    </source>
</evidence>
<feature type="domain" description="Adenovirus DNA-binding zinc-binding" evidence="13">
    <location>
        <begin position="315"/>
        <end position="409"/>
    </location>
</feature>
<dbReference type="GO" id="GO:0039687">
    <property type="term" value="P:viral DNA strand displacement replication"/>
    <property type="evidence" value="ECO:0007669"/>
    <property type="project" value="UniProtKB-UniRule"/>
</dbReference>
<dbReference type="GO" id="GO:0042025">
    <property type="term" value="C:host cell nucleus"/>
    <property type="evidence" value="ECO:0007669"/>
    <property type="project" value="UniProtKB-SubCell"/>
</dbReference>
<feature type="compositionally biased region" description="Polar residues" evidence="11">
    <location>
        <begin position="1"/>
        <end position="16"/>
    </location>
</feature>
<feature type="compositionally biased region" description="Low complexity" evidence="11">
    <location>
        <begin position="66"/>
        <end position="84"/>
    </location>
</feature>
<accession>A0A1Y0B6H6</accession>
<feature type="domain" description="Adenovirus DNA-binding all-alpha" evidence="12">
    <location>
        <begin position="103"/>
        <end position="178"/>
    </location>
</feature>
<evidence type="ECO:0000313" key="14">
    <source>
        <dbReference type="EMBL" id="ART33374.1"/>
    </source>
</evidence>
<feature type="region of interest" description="Disordered" evidence="11">
    <location>
        <begin position="64"/>
        <end position="87"/>
    </location>
</feature>
<evidence type="ECO:0000256" key="4">
    <source>
        <dbReference type="ARBA" id="ARBA00022581"/>
    </source>
</evidence>
<feature type="region of interest" description="Disordered" evidence="11">
    <location>
        <begin position="1"/>
        <end position="46"/>
    </location>
</feature>
<dbReference type="GO" id="GO:0019028">
    <property type="term" value="C:viral capsid"/>
    <property type="evidence" value="ECO:0007669"/>
    <property type="project" value="UniProtKB-UniRule"/>
</dbReference>
<feature type="binding site" evidence="10">
    <location>
        <position position="205"/>
    </location>
    <ligand>
        <name>Zn(2+)</name>
        <dbReference type="ChEBI" id="CHEBI:29105"/>
        <label>1</label>
    </ligand>
</feature>
<evidence type="ECO:0000256" key="9">
    <source>
        <dbReference type="ARBA" id="ARBA00023125"/>
    </source>
</evidence>
<dbReference type="Pfam" id="PF02236">
    <property type="entry name" value="Viral_DNA_bi"/>
    <property type="match status" value="1"/>
</dbReference>
<evidence type="ECO:0000256" key="10">
    <source>
        <dbReference type="HAMAP-Rule" id="MF_04054"/>
    </source>
</evidence>
<dbReference type="InterPro" id="IPR036368">
    <property type="entry name" value="ADBP_zn-bd_sf"/>
</dbReference>
<gene>
    <name evidence="10" type="primary">DBP</name>
</gene>
<dbReference type="InterPro" id="IPR003176">
    <property type="entry name" value="Adenovirus_DNA-bd_a"/>
</dbReference>
<comment type="subunit">
    <text evidence="10">Homomultimerizes on viral ssDNA bound to pTP. Forms a initiation complex with viral polymerase, pTP and hosts NFIA and POU2F1/OCT1. Interacts with host SRCAP.</text>
</comment>
<evidence type="ECO:0000313" key="15">
    <source>
        <dbReference type="Proteomes" id="UP000201603"/>
    </source>
</evidence>
<feature type="binding site" evidence="10">
    <location>
        <position position="207"/>
    </location>
    <ligand>
        <name>Zn(2+)</name>
        <dbReference type="ChEBI" id="CHEBI:29105"/>
        <label>1</label>
    </ligand>
</feature>
<feature type="binding site" evidence="10">
    <location>
        <position position="317"/>
    </location>
    <ligand>
        <name>Zn(2+)</name>
        <dbReference type="ChEBI" id="CHEBI:29105"/>
        <label>2</label>
    </ligand>
</feature>
<dbReference type="GO" id="GO:0008270">
    <property type="term" value="F:zinc ion binding"/>
    <property type="evidence" value="ECO:0007669"/>
    <property type="project" value="UniProtKB-UniRule"/>
</dbReference>
<dbReference type="InterPro" id="IPR005376">
    <property type="entry name" value="Adenovirus_DNA-bd_zn-bd"/>
</dbReference>
<name>A0A1Y0B6H6_9ADEN</name>
<evidence type="ECO:0000256" key="2">
    <source>
        <dbReference type="ARBA" id="ARBA00022553"/>
    </source>
</evidence>
<dbReference type="Pfam" id="PF03728">
    <property type="entry name" value="Viral_DNA_Zn_bi"/>
    <property type="match status" value="2"/>
</dbReference>
<feature type="domain" description="Adenovirus DNA-binding zinc-binding" evidence="13">
    <location>
        <begin position="204"/>
        <end position="304"/>
    </location>
</feature>
<keyword evidence="2 10" id="KW-0597">Phosphoprotein</keyword>
<keyword evidence="7 10" id="KW-0862">Zinc</keyword>
<dbReference type="GO" id="GO:0006260">
    <property type="term" value="P:DNA replication"/>
    <property type="evidence" value="ECO:0007669"/>
    <property type="project" value="UniProtKB-KW"/>
</dbReference>
<evidence type="ECO:0000256" key="3">
    <source>
        <dbReference type="ARBA" id="ARBA00022562"/>
    </source>
</evidence>
<reference evidence="14" key="1">
    <citation type="submission" date="2016-12" db="EMBL/GenBank/DDBJ databases">
        <title>Complete genomic sequence of cervid adenovirus 1, a novel mastadenovirus isolated from white-tailed deer.</title>
        <authorList>
            <person name="Neill J.D."/>
            <person name="Ridpath J.F."/>
        </authorList>
    </citation>
    <scope>NUCLEOTIDE SEQUENCE [LARGE SCALE GENOMIC DNA]</scope>
    <source>
        <strain evidence="14">1319</strain>
    </source>
</reference>
<feature type="binding site" evidence="10">
    <location>
        <position position="319"/>
    </location>
    <ligand>
        <name>Zn(2+)</name>
        <dbReference type="ChEBI" id="CHEBI:29105"/>
        <label>2</label>
    </ligand>
</feature>
<feature type="binding site" evidence="10">
    <location>
        <position position="260"/>
    </location>
    <ligand>
        <name>Zn(2+)</name>
        <dbReference type="ChEBI" id="CHEBI:29105"/>
        <label>1</label>
    </ligand>
</feature>
<feature type="binding site" evidence="10">
    <location>
        <position position="276"/>
    </location>
    <ligand>
        <name>Zn(2+)</name>
        <dbReference type="ChEBI" id="CHEBI:29105"/>
        <label>1</label>
    </ligand>
</feature>
<dbReference type="InterPro" id="IPR037540">
    <property type="entry name" value="ADV_DNB2"/>
</dbReference>
<dbReference type="SUPFAM" id="SSF57917">
    <property type="entry name" value="Zn-binding domains of ADDBP"/>
    <property type="match status" value="2"/>
</dbReference>
<evidence type="ECO:0000256" key="6">
    <source>
        <dbReference type="ARBA" id="ARBA00022723"/>
    </source>
</evidence>
<dbReference type="GO" id="GO:0006351">
    <property type="term" value="P:DNA-templated transcription"/>
    <property type="evidence" value="ECO:0007669"/>
    <property type="project" value="UniProtKB-UniRule"/>
</dbReference>
<keyword evidence="4 10" id="KW-0945">Host-virus interaction</keyword>
<dbReference type="GO" id="GO:0003677">
    <property type="term" value="F:DNA binding"/>
    <property type="evidence" value="ECO:0007669"/>
    <property type="project" value="UniProtKB-UniRule"/>
</dbReference>
<keyword evidence="3 10" id="KW-1048">Host nucleus</keyword>
<dbReference type="Gene3D" id="3.90.148.10">
    <property type="entry name" value="Adenovirus DNA-binding, C-terminal domain superfamily/Adenovirus DNA-binding, zinc binding domain"/>
    <property type="match status" value="1"/>
</dbReference>
<comment type="similarity">
    <text evidence="10">Belongs to the adenoviridae E2A DNA-binding protein family.</text>
</comment>
<evidence type="ECO:0000256" key="5">
    <source>
        <dbReference type="ARBA" id="ARBA00022705"/>
    </source>
</evidence>
<dbReference type="HAMAP" id="MF_04054">
    <property type="entry name" value="ADV_DNB2"/>
    <property type="match status" value="1"/>
</dbReference>
<dbReference type="SUPFAM" id="SSF47724">
    <property type="entry name" value="Domain of early E2A DNA-binding protein, ADDBP"/>
    <property type="match status" value="1"/>
</dbReference>
<dbReference type="GO" id="GO:0045740">
    <property type="term" value="P:positive regulation of DNA replication"/>
    <property type="evidence" value="ECO:0007669"/>
    <property type="project" value="UniProtKB-UniRule"/>
</dbReference>
<comment type="caution">
    <text evidence="10">Lacks conserved residue(s) required for the propagation of feature annotation.</text>
</comment>
<evidence type="ECO:0000259" key="13">
    <source>
        <dbReference type="Pfam" id="PF03728"/>
    </source>
</evidence>
<keyword evidence="8 10" id="KW-1194">Viral DNA replication</keyword>
<evidence type="ECO:0000256" key="8">
    <source>
        <dbReference type="ARBA" id="ARBA00023109"/>
    </source>
</evidence>
<dbReference type="InterPro" id="IPR036367">
    <property type="entry name" value="Ad_DBP_C_sf"/>
</dbReference>
<keyword evidence="5 10" id="KW-0235">DNA replication</keyword>
<comment type="subcellular location">
    <subcellularLocation>
        <location evidence="10">Host nucleus</location>
    </subcellularLocation>
    <text evidence="10">Accumulates in infected cells.</text>
</comment>
<dbReference type="Proteomes" id="UP000201603">
    <property type="component" value="Segment"/>
</dbReference>
<feature type="binding site" evidence="10">
    <location>
        <position position="387"/>
    </location>
    <ligand>
        <name>Zn(2+)</name>
        <dbReference type="ChEBI" id="CHEBI:29105"/>
        <label>2</label>
    </ligand>
</feature>